<evidence type="ECO:0008006" key="3">
    <source>
        <dbReference type="Google" id="ProtNLM"/>
    </source>
</evidence>
<dbReference type="RefSeq" id="WP_021631893.1">
    <property type="nucleotide sequence ID" value="NZ_JADNHL010000013.1"/>
</dbReference>
<sequence>MADPTITGTGAVKRAEFKLFADVGEAESPEWELQGDRIEELSLELNPNVETVTDVTGVTATTLDKYEEQTSVEPYYAKRESKLFAWLYSVVRDKKTLTDVEKTFCCVNIFAESEGKYDAWTQKAIVAVQSYGGSTKGLQLPYNIHWIGERTYGTAAITAGKLTFTPGSSALEG</sequence>
<proteinExistence type="predicted"/>
<evidence type="ECO:0000313" key="1">
    <source>
        <dbReference type="EMBL" id="CUN59807.1"/>
    </source>
</evidence>
<dbReference type="EMBL" id="CYZT01000004">
    <property type="protein sequence ID" value="CUN59807.1"/>
    <property type="molecule type" value="Genomic_DNA"/>
</dbReference>
<reference evidence="1 2" key="1">
    <citation type="submission" date="2015-09" db="EMBL/GenBank/DDBJ databases">
        <authorList>
            <consortium name="Pathogen Informatics"/>
        </authorList>
    </citation>
    <scope>NUCLEOTIDE SEQUENCE [LARGE SCALE GENOMIC DNA]</scope>
    <source>
        <strain evidence="1 2">2789STDY5608854</strain>
    </source>
</reference>
<organism evidence="1 2">
    <name type="scientific">Flavonifractor plautii</name>
    <name type="common">Fusobacterium plautii</name>
    <dbReference type="NCBI Taxonomy" id="292800"/>
    <lineage>
        <taxon>Bacteria</taxon>
        <taxon>Bacillati</taxon>
        <taxon>Bacillota</taxon>
        <taxon>Clostridia</taxon>
        <taxon>Eubacteriales</taxon>
        <taxon>Oscillospiraceae</taxon>
        <taxon>Flavonifractor</taxon>
    </lineage>
</organism>
<name>A0A173Y990_FLAPL</name>
<protein>
    <recommendedName>
        <fullName evidence="3">Phage tail protein</fullName>
    </recommendedName>
</protein>
<accession>A0A173Y990</accession>
<dbReference type="Proteomes" id="UP000095746">
    <property type="component" value="Unassembled WGS sequence"/>
</dbReference>
<dbReference type="AlphaFoldDB" id="A0A173Y990"/>
<evidence type="ECO:0000313" key="2">
    <source>
        <dbReference type="Proteomes" id="UP000095746"/>
    </source>
</evidence>
<gene>
    <name evidence="1" type="ORF">ERS852411_00167</name>
</gene>